<reference evidence="1 2" key="1">
    <citation type="submission" date="2014-06" db="EMBL/GenBank/DDBJ databases">
        <title>Evolutionary Origins and Diversification of the Mycorrhizal Mutualists.</title>
        <authorList>
            <consortium name="DOE Joint Genome Institute"/>
            <consortium name="Mycorrhizal Genomics Consortium"/>
            <person name="Kohler A."/>
            <person name="Kuo A."/>
            <person name="Nagy L.G."/>
            <person name="Floudas D."/>
            <person name="Copeland A."/>
            <person name="Barry K.W."/>
            <person name="Cichocki N."/>
            <person name="Veneault-Fourrey C."/>
            <person name="LaButti K."/>
            <person name="Lindquist E.A."/>
            <person name="Lipzen A."/>
            <person name="Lundell T."/>
            <person name="Morin E."/>
            <person name="Murat C."/>
            <person name="Riley R."/>
            <person name="Ohm R."/>
            <person name="Sun H."/>
            <person name="Tunlid A."/>
            <person name="Henrissat B."/>
            <person name="Grigoriev I.V."/>
            <person name="Hibbett D.S."/>
            <person name="Martin F."/>
        </authorList>
    </citation>
    <scope>NUCLEOTIDE SEQUENCE [LARGE SCALE GENOMIC DNA]</scope>
    <source>
        <strain evidence="1 2">SS14</strain>
    </source>
</reference>
<protein>
    <submittedName>
        <fullName evidence="1">Uncharacterized protein</fullName>
    </submittedName>
</protein>
<dbReference type="AlphaFoldDB" id="A0A0C9UQC1"/>
<keyword evidence="2" id="KW-1185">Reference proteome</keyword>
<dbReference type="EMBL" id="KN837113">
    <property type="protein sequence ID" value="KIJ45128.1"/>
    <property type="molecule type" value="Genomic_DNA"/>
</dbReference>
<dbReference type="Proteomes" id="UP000054279">
    <property type="component" value="Unassembled WGS sequence"/>
</dbReference>
<evidence type="ECO:0000313" key="2">
    <source>
        <dbReference type="Proteomes" id="UP000054279"/>
    </source>
</evidence>
<dbReference type="HOGENOM" id="CLU_1428822_0_0_1"/>
<organism evidence="1 2">
    <name type="scientific">Sphaerobolus stellatus (strain SS14)</name>
    <dbReference type="NCBI Taxonomy" id="990650"/>
    <lineage>
        <taxon>Eukaryota</taxon>
        <taxon>Fungi</taxon>
        <taxon>Dikarya</taxon>
        <taxon>Basidiomycota</taxon>
        <taxon>Agaricomycotina</taxon>
        <taxon>Agaricomycetes</taxon>
        <taxon>Phallomycetidae</taxon>
        <taxon>Geastrales</taxon>
        <taxon>Sphaerobolaceae</taxon>
        <taxon>Sphaerobolus</taxon>
    </lineage>
</organism>
<accession>A0A0C9UQC1</accession>
<proteinExistence type="predicted"/>
<sequence length="190" mass="22081">MGRPPIIPGPPTRRLDRVNMFFSRRTGDFLACSDPARHLIDEELIDKSVNDVVKGVRAHRCNAMQGHAQALPRSEEDIIEMFNRAWSIVNLPWWLSSNRLGAFISAYLLIRNDAFGEIHRIQETDNLRESVLPQRTALDERIERILRFIYIHSVLSWGDRTLEKEAETEKKEDAVMRAGRRLMAQYITLR</sequence>
<name>A0A0C9UQC1_SPHS4</name>
<gene>
    <name evidence="1" type="ORF">M422DRAFT_251321</name>
</gene>
<evidence type="ECO:0000313" key="1">
    <source>
        <dbReference type="EMBL" id="KIJ45128.1"/>
    </source>
</evidence>